<dbReference type="Proteomes" id="UP001597063">
    <property type="component" value="Unassembled WGS sequence"/>
</dbReference>
<proteinExistence type="predicted"/>
<dbReference type="EMBL" id="JBHTGP010000004">
    <property type="protein sequence ID" value="MFD0684738.1"/>
    <property type="molecule type" value="Genomic_DNA"/>
</dbReference>
<gene>
    <name evidence="1" type="ORF">ACFQZM_09540</name>
</gene>
<reference evidence="2" key="1">
    <citation type="journal article" date="2019" name="Int. J. Syst. Evol. Microbiol.">
        <title>The Global Catalogue of Microorganisms (GCM) 10K type strain sequencing project: providing services to taxonomists for standard genome sequencing and annotation.</title>
        <authorList>
            <consortium name="The Broad Institute Genomics Platform"/>
            <consortium name="The Broad Institute Genome Sequencing Center for Infectious Disease"/>
            <person name="Wu L."/>
            <person name="Ma J."/>
        </authorList>
    </citation>
    <scope>NUCLEOTIDE SEQUENCE [LARGE SCALE GENOMIC DNA]</scope>
    <source>
        <strain evidence="2">JCM 9371</strain>
    </source>
</reference>
<evidence type="ECO:0000313" key="1">
    <source>
        <dbReference type="EMBL" id="MFD0684738.1"/>
    </source>
</evidence>
<sequence>MPEELLNHSDPLQAEAHFSEIVGSWWGQELVEGDIDEVFYGGLIDRAADLGTRKALALLRAFAALAPATYRRRALTALLIIR</sequence>
<comment type="caution">
    <text evidence="1">The sequence shown here is derived from an EMBL/GenBank/DDBJ whole genome shotgun (WGS) entry which is preliminary data.</text>
</comment>
<name>A0ABW2XE92_9ACTN</name>
<accession>A0ABW2XE92</accession>
<keyword evidence="2" id="KW-1185">Reference proteome</keyword>
<organism evidence="1 2">
    <name type="scientific">Actinomadura fibrosa</name>
    <dbReference type="NCBI Taxonomy" id="111802"/>
    <lineage>
        <taxon>Bacteria</taxon>
        <taxon>Bacillati</taxon>
        <taxon>Actinomycetota</taxon>
        <taxon>Actinomycetes</taxon>
        <taxon>Streptosporangiales</taxon>
        <taxon>Thermomonosporaceae</taxon>
        <taxon>Actinomadura</taxon>
    </lineage>
</organism>
<protein>
    <submittedName>
        <fullName evidence="1">Uncharacterized protein</fullName>
    </submittedName>
</protein>
<dbReference type="RefSeq" id="WP_131759722.1">
    <property type="nucleotide sequence ID" value="NZ_CAACUY010000088.1"/>
</dbReference>
<evidence type="ECO:0000313" key="2">
    <source>
        <dbReference type="Proteomes" id="UP001597063"/>
    </source>
</evidence>